<evidence type="ECO:0000313" key="11">
    <source>
        <dbReference type="Proteomes" id="UP000648984"/>
    </source>
</evidence>
<keyword evidence="2 5" id="KW-0210">Decarboxylase</keyword>
<feature type="binding site" evidence="5">
    <location>
        <position position="282"/>
    </location>
    <ligand>
        <name>substrate</name>
    </ligand>
</feature>
<evidence type="ECO:0000256" key="4">
    <source>
        <dbReference type="ARBA" id="ARBA00023239"/>
    </source>
</evidence>
<comment type="pathway">
    <text evidence="5 7">Amino-acid biosynthesis; L-lysine biosynthesis via DAP pathway; L-lysine from DL-2,6-diaminopimelate: step 1/1.</text>
</comment>
<dbReference type="HAMAP" id="MF_02120">
    <property type="entry name" value="LysA"/>
    <property type="match status" value="1"/>
</dbReference>
<dbReference type="Proteomes" id="UP000648984">
    <property type="component" value="Unassembled WGS sequence"/>
</dbReference>
<keyword evidence="11" id="KW-1185">Reference proteome</keyword>
<accession>A0ABX1Q7E7</accession>
<dbReference type="InterPro" id="IPR009006">
    <property type="entry name" value="Ala_racemase/Decarboxylase_C"/>
</dbReference>
<dbReference type="InterPro" id="IPR022643">
    <property type="entry name" value="De-COase2_C"/>
</dbReference>
<comment type="function">
    <text evidence="5">Specifically catalyzes the decarboxylation of meso-diaminopimelate (meso-DAP) to L-lysine.</text>
</comment>
<evidence type="ECO:0000256" key="6">
    <source>
        <dbReference type="NCBIfam" id="TIGR01048"/>
    </source>
</evidence>
<comment type="cofactor">
    <cofactor evidence="1 5 7">
        <name>pyridoxal 5'-phosphate</name>
        <dbReference type="ChEBI" id="CHEBI:597326"/>
    </cofactor>
</comment>
<dbReference type="SUPFAM" id="SSF50621">
    <property type="entry name" value="Alanine racemase C-terminal domain-like"/>
    <property type="match status" value="1"/>
</dbReference>
<proteinExistence type="inferred from homology"/>
<reference evidence="10 11" key="1">
    <citation type="submission" date="2019-12" db="EMBL/GenBank/DDBJ databases">
        <title>Comparative genomics gives insights into the taxonomy of the Azoarcus-Aromatoleum group and reveals separate origins of nif in the plant-associated Azoarcus and non-plant-associated Aromatoleum sub-groups.</title>
        <authorList>
            <person name="Lafos M."/>
            <person name="Maluk M."/>
            <person name="Batista M."/>
            <person name="Junghare M."/>
            <person name="Carmona M."/>
            <person name="Faoro H."/>
            <person name="Cruz L.M."/>
            <person name="Battistoni F."/>
            <person name="De Souza E."/>
            <person name="Pedrosa F."/>
            <person name="Chen W.-M."/>
            <person name="Poole P.S."/>
            <person name="Dixon R.A."/>
            <person name="James E.K."/>
        </authorList>
    </citation>
    <scope>NUCLEOTIDE SEQUENCE [LARGE SCALE GENOMIC DNA]</scope>
    <source>
        <strain evidence="10 11">22Lin</strain>
    </source>
</reference>
<dbReference type="InterPro" id="IPR022657">
    <property type="entry name" value="De-COase2_CS"/>
</dbReference>
<gene>
    <name evidence="5 10" type="primary">lysA</name>
    <name evidence="10" type="ORF">GPA25_05890</name>
</gene>
<keyword evidence="5 7" id="KW-0457">Lysine biosynthesis</keyword>
<dbReference type="EC" id="4.1.1.20" evidence="5 6"/>
<dbReference type="PANTHER" id="PTHR43727:SF2">
    <property type="entry name" value="GROUP IV DECARBOXYLASE"/>
    <property type="match status" value="1"/>
</dbReference>
<dbReference type="RefSeq" id="WP_169259441.1">
    <property type="nucleotide sequence ID" value="NZ_WTVQ01000007.1"/>
</dbReference>
<keyword evidence="3 5" id="KW-0663">Pyridoxal phosphate</keyword>
<organism evidence="10 11">
    <name type="scientific">Aromatoleum diolicum</name>
    <dbReference type="NCBI Taxonomy" id="75796"/>
    <lineage>
        <taxon>Bacteria</taxon>
        <taxon>Pseudomonadati</taxon>
        <taxon>Pseudomonadota</taxon>
        <taxon>Betaproteobacteria</taxon>
        <taxon>Rhodocyclales</taxon>
        <taxon>Rhodocyclaceae</taxon>
        <taxon>Aromatoleum</taxon>
    </lineage>
</organism>
<dbReference type="PRINTS" id="PR01181">
    <property type="entry name" value="DAPDCRBXLASE"/>
</dbReference>
<dbReference type="InterPro" id="IPR022644">
    <property type="entry name" value="De-COase2_N"/>
</dbReference>
<sequence>MTPDFPTPTLSQGCNGLQLEDVSLAAIAETYGTPTYVYSRRALVEAFSAYQRALAGRRALVCYAVKANSSLGVLSVFAQLGAGFDIVSGGELSRVLAAGGDAGKVVFSGVGKSRAEMRQALAAGIRCFNVESAAEIDRLNEVASELGKVAPIAFRVNPDVDPKTHPYISTGLKSNKFGVAFDTALELYRRAASLSHLRVSGIACHIGSQLLDPAPIAEAATKVLDLVDRLAAEGIALDHIDLGGGLGIRYRDEVPPTVTEYLGPLLKLLDGRTEEICFEPGRSLVGNAGLLLTRVEYLKPGEEKNFAIVDAAMNDLARPALYDAYHEVVAVQPRDVPARNYEIVGPICESGDFLAHDRSLAVEPGDLVALLSAGAYGMAMSSNYNTRPRAAEVMVDGQRVHLIRQRETVESLYALESPLS</sequence>
<comment type="subunit">
    <text evidence="5">Homodimer.</text>
</comment>
<feature type="binding site" evidence="5">
    <location>
        <position position="376"/>
    </location>
    <ligand>
        <name>pyridoxal 5'-phosphate</name>
        <dbReference type="ChEBI" id="CHEBI:597326"/>
    </ligand>
</feature>
<comment type="similarity">
    <text evidence="5">Belongs to the Orn/Lys/Arg decarboxylase class-II family. LysA subfamily.</text>
</comment>
<dbReference type="PRINTS" id="PR01179">
    <property type="entry name" value="ODADCRBXLASE"/>
</dbReference>
<name>A0ABX1Q7E7_9RHOO</name>
<keyword evidence="5" id="KW-0028">Amino-acid biosynthesis</keyword>
<dbReference type="Pfam" id="PF02784">
    <property type="entry name" value="Orn_Arg_deC_N"/>
    <property type="match status" value="1"/>
</dbReference>
<comment type="catalytic activity">
    <reaction evidence="5 7">
        <text>meso-2,6-diaminopimelate + H(+) = L-lysine + CO2</text>
        <dbReference type="Rhea" id="RHEA:15101"/>
        <dbReference type="ChEBI" id="CHEBI:15378"/>
        <dbReference type="ChEBI" id="CHEBI:16526"/>
        <dbReference type="ChEBI" id="CHEBI:32551"/>
        <dbReference type="ChEBI" id="CHEBI:57791"/>
        <dbReference type="EC" id="4.1.1.20"/>
    </reaction>
</comment>
<feature type="modified residue" description="N6-(pyridoxal phosphate)lysine" evidence="5">
    <location>
        <position position="66"/>
    </location>
</feature>
<feature type="binding site" evidence="5">
    <location>
        <position position="245"/>
    </location>
    <ligand>
        <name>pyridoxal 5'-phosphate</name>
        <dbReference type="ChEBI" id="CHEBI:597326"/>
    </ligand>
</feature>
<dbReference type="EMBL" id="WTVQ01000007">
    <property type="protein sequence ID" value="NMG74286.1"/>
    <property type="molecule type" value="Genomic_DNA"/>
</dbReference>
<feature type="binding site" evidence="5">
    <location>
        <begin position="279"/>
        <end position="282"/>
    </location>
    <ligand>
        <name>pyridoxal 5'-phosphate</name>
        <dbReference type="ChEBI" id="CHEBI:597326"/>
    </ligand>
</feature>
<evidence type="ECO:0000313" key="10">
    <source>
        <dbReference type="EMBL" id="NMG74286.1"/>
    </source>
</evidence>
<evidence type="ECO:0000259" key="8">
    <source>
        <dbReference type="Pfam" id="PF00278"/>
    </source>
</evidence>
<dbReference type="Gene3D" id="2.40.37.10">
    <property type="entry name" value="Lyase, Ornithine Decarboxylase, Chain A, domain 1"/>
    <property type="match status" value="1"/>
</dbReference>
<comment type="caution">
    <text evidence="10">The sequence shown here is derived from an EMBL/GenBank/DDBJ whole genome shotgun (WGS) entry which is preliminary data.</text>
</comment>
<evidence type="ECO:0000256" key="3">
    <source>
        <dbReference type="ARBA" id="ARBA00022898"/>
    </source>
</evidence>
<dbReference type="GO" id="GO:0008836">
    <property type="term" value="F:diaminopimelate decarboxylase activity"/>
    <property type="evidence" value="ECO:0007669"/>
    <property type="project" value="UniProtKB-EC"/>
</dbReference>
<evidence type="ECO:0000259" key="9">
    <source>
        <dbReference type="Pfam" id="PF02784"/>
    </source>
</evidence>
<evidence type="ECO:0000256" key="1">
    <source>
        <dbReference type="ARBA" id="ARBA00001933"/>
    </source>
</evidence>
<dbReference type="CDD" id="cd06828">
    <property type="entry name" value="PLPDE_III_DapDC"/>
    <property type="match status" value="1"/>
</dbReference>
<feature type="binding site" evidence="5">
    <location>
        <position position="376"/>
    </location>
    <ligand>
        <name>substrate</name>
    </ligand>
</feature>
<dbReference type="Gene3D" id="3.20.20.10">
    <property type="entry name" value="Alanine racemase"/>
    <property type="match status" value="1"/>
</dbReference>
<keyword evidence="4 5" id="KW-0456">Lyase</keyword>
<dbReference type="PROSITE" id="PS00879">
    <property type="entry name" value="ODR_DC_2_2"/>
    <property type="match status" value="1"/>
</dbReference>
<dbReference type="Pfam" id="PF00278">
    <property type="entry name" value="Orn_DAP_Arg_deC"/>
    <property type="match status" value="1"/>
</dbReference>
<feature type="domain" description="Orn/DAP/Arg decarboxylase 2 C-terminal" evidence="8">
    <location>
        <begin position="36"/>
        <end position="374"/>
    </location>
</feature>
<feature type="domain" description="Orn/DAP/Arg decarboxylase 2 N-terminal" evidence="9">
    <location>
        <begin position="42"/>
        <end position="285"/>
    </location>
</feature>
<evidence type="ECO:0000256" key="2">
    <source>
        <dbReference type="ARBA" id="ARBA00022793"/>
    </source>
</evidence>
<dbReference type="NCBIfam" id="TIGR01048">
    <property type="entry name" value="lysA"/>
    <property type="match status" value="1"/>
</dbReference>
<protein>
    <recommendedName>
        <fullName evidence="5 6">Diaminopimelate decarboxylase</fullName>
        <shortName evidence="5">DAP decarboxylase</shortName>
        <shortName evidence="5">DAPDC</shortName>
        <ecNumber evidence="5 6">4.1.1.20</ecNumber>
    </recommendedName>
</protein>
<dbReference type="PANTHER" id="PTHR43727">
    <property type="entry name" value="DIAMINOPIMELATE DECARBOXYLASE"/>
    <property type="match status" value="1"/>
</dbReference>
<evidence type="ECO:0000256" key="7">
    <source>
        <dbReference type="RuleBase" id="RU003738"/>
    </source>
</evidence>
<evidence type="ECO:0000256" key="5">
    <source>
        <dbReference type="HAMAP-Rule" id="MF_02120"/>
    </source>
</evidence>
<dbReference type="InterPro" id="IPR002986">
    <property type="entry name" value="DAP_deCOOHase_LysA"/>
</dbReference>
<dbReference type="InterPro" id="IPR000183">
    <property type="entry name" value="Orn/DAP/Arg_de-COase"/>
</dbReference>
<feature type="binding site" evidence="5">
    <location>
        <position position="349"/>
    </location>
    <ligand>
        <name>substrate</name>
    </ligand>
</feature>
<dbReference type="SUPFAM" id="SSF51419">
    <property type="entry name" value="PLP-binding barrel"/>
    <property type="match status" value="1"/>
</dbReference>
<feature type="binding site" evidence="5">
    <location>
        <position position="318"/>
    </location>
    <ligand>
        <name>substrate</name>
    </ligand>
</feature>
<feature type="binding site" evidence="5">
    <location>
        <position position="322"/>
    </location>
    <ligand>
        <name>substrate</name>
    </ligand>
</feature>
<dbReference type="InterPro" id="IPR029066">
    <property type="entry name" value="PLP-binding_barrel"/>
</dbReference>